<comment type="caution">
    <text evidence="3">The sequence shown here is derived from an EMBL/GenBank/DDBJ whole genome shotgun (WGS) entry which is preliminary data.</text>
</comment>
<protein>
    <submittedName>
        <fullName evidence="3">LuxR family transcriptional regulator</fullName>
    </submittedName>
</protein>
<feature type="compositionally biased region" description="Basic residues" evidence="1">
    <location>
        <begin position="809"/>
        <end position="819"/>
    </location>
</feature>
<dbReference type="GO" id="GO:0003677">
    <property type="term" value="F:DNA binding"/>
    <property type="evidence" value="ECO:0007669"/>
    <property type="project" value="InterPro"/>
</dbReference>
<sequence>MPTPRDCARRTVEHLLIDALETRHGDERSALILLGEPGNGARTVATVRVPAEFPEAQVAASGRWRPNARIQCFARPEDVPAAPPPSGTCTVVATTSLNRLPAWLTTDELVRRQVLTVDVLSIAELHDVLVARLDAPVDLAAVRAIGHAAGFVPAVVTRLASAARDASLLVLLDGRWQLVGALTSLLCDVAIQNAVMALPHATTAARLALAEPIRPSRLTSHEREVAEEWLALGILRRRADDHRLEFRAPFVADALRALNPPARVAQAYRAALADEPSPNAVRWALRNGHHVDDATIDAILERTMQRHEWSAAVELNTLAIEVGERDGASATRRCTLYLQAARAWRFLPDADEAETALDEAAALLPEVGVEQASALRTRAATLRADLLHYQRNDLDGALAVLERARGEATDRRERGKLAAHRLLHLTYGGRLSDAAAEMEDDSGDLRFARRGLRARVTVARALSEAARGTPRRGLARVRRAGVNAMVLPSPEPWFKEELRGAYFVCAISSEGPARLVRLARHLEDTRHGGYHPDQLTYHVARAAWHLATGEVRLAHRIALAASGAVPENDPSGMEQALVALLAETSALLGEQNAAGEFVRRFPLIPPRSSAAVAGSSQARVAAARLALDLPRAASTTLDEAQAFVEDGHAGFAAETLHAAIRFGRRRAARALLALRDSLDGELHALRLAHAEALLAEDAVTLLDVADRFADAGLRLLAAEAATQAGAAPTAPAAIRRAAAARALRAMDELGLTAHPLLHRLPGMPNGETLTPREQQVSELIAAGLTNAEIAGRLHLSRRTVEGHIARLYRKTGQSRRAPARRGPAAPATS</sequence>
<evidence type="ECO:0000256" key="1">
    <source>
        <dbReference type="SAM" id="MobiDB-lite"/>
    </source>
</evidence>
<dbReference type="InterPro" id="IPR036388">
    <property type="entry name" value="WH-like_DNA-bd_sf"/>
</dbReference>
<dbReference type="InterPro" id="IPR000792">
    <property type="entry name" value="Tscrpt_reg_LuxR_C"/>
</dbReference>
<dbReference type="SMART" id="SM00421">
    <property type="entry name" value="HTH_LUXR"/>
    <property type="match status" value="1"/>
</dbReference>
<name>A0A3N6WQN6_9ACTN</name>
<feature type="region of interest" description="Disordered" evidence="1">
    <location>
        <begin position="809"/>
        <end position="829"/>
    </location>
</feature>
<dbReference type="SUPFAM" id="SSF46894">
    <property type="entry name" value="C-terminal effector domain of the bipartite response regulators"/>
    <property type="match status" value="1"/>
</dbReference>
<feature type="compositionally biased region" description="Low complexity" evidence="1">
    <location>
        <begin position="820"/>
        <end position="829"/>
    </location>
</feature>
<dbReference type="PROSITE" id="PS00622">
    <property type="entry name" value="HTH_LUXR_1"/>
    <property type="match status" value="1"/>
</dbReference>
<dbReference type="Gene3D" id="1.10.10.10">
    <property type="entry name" value="Winged helix-like DNA-binding domain superfamily/Winged helix DNA-binding domain"/>
    <property type="match status" value="1"/>
</dbReference>
<dbReference type="InterPro" id="IPR016032">
    <property type="entry name" value="Sig_transdc_resp-reg_C-effctor"/>
</dbReference>
<evidence type="ECO:0000259" key="2">
    <source>
        <dbReference type="PROSITE" id="PS50043"/>
    </source>
</evidence>
<keyword evidence="4" id="KW-1185">Reference proteome</keyword>
<evidence type="ECO:0000313" key="3">
    <source>
        <dbReference type="EMBL" id="RQN09769.1"/>
    </source>
</evidence>
<dbReference type="CDD" id="cd06170">
    <property type="entry name" value="LuxR_C_like"/>
    <property type="match status" value="1"/>
</dbReference>
<accession>A0A3N6WQN6</accession>
<dbReference type="RefSeq" id="WP_124235624.1">
    <property type="nucleotide sequence ID" value="NZ_JBHUFI010000006.1"/>
</dbReference>
<dbReference type="Proteomes" id="UP000275225">
    <property type="component" value="Unassembled WGS sequence"/>
</dbReference>
<dbReference type="Pfam" id="PF00196">
    <property type="entry name" value="GerE"/>
    <property type="match status" value="1"/>
</dbReference>
<feature type="domain" description="HTH luxR-type" evidence="2">
    <location>
        <begin position="762"/>
        <end position="827"/>
    </location>
</feature>
<reference evidence="3 4" key="1">
    <citation type="submission" date="2018-11" db="EMBL/GenBank/DDBJ databases">
        <authorList>
            <person name="Li F."/>
        </authorList>
    </citation>
    <scope>NUCLEOTIDE SEQUENCE [LARGE SCALE GENOMIC DNA]</scope>
    <source>
        <strain evidence="3 4">YS17T</strain>
    </source>
</reference>
<dbReference type="PRINTS" id="PR00038">
    <property type="entry name" value="HTHLUXR"/>
</dbReference>
<evidence type="ECO:0000313" key="4">
    <source>
        <dbReference type="Proteomes" id="UP000275225"/>
    </source>
</evidence>
<dbReference type="AlphaFoldDB" id="A0A3N6WQN6"/>
<dbReference type="GO" id="GO:0006355">
    <property type="term" value="P:regulation of DNA-templated transcription"/>
    <property type="evidence" value="ECO:0007669"/>
    <property type="project" value="InterPro"/>
</dbReference>
<dbReference type="OrthoDB" id="3178131at2"/>
<proteinExistence type="predicted"/>
<gene>
    <name evidence="3" type="ORF">EHW97_02720</name>
</gene>
<dbReference type="PROSITE" id="PS50043">
    <property type="entry name" value="HTH_LUXR_2"/>
    <property type="match status" value="1"/>
</dbReference>
<dbReference type="EMBL" id="RQJX01000002">
    <property type="protein sequence ID" value="RQN09769.1"/>
    <property type="molecule type" value="Genomic_DNA"/>
</dbReference>
<organism evidence="3 4">
    <name type="scientific">Aeromicrobium camelliae</name>
    <dbReference type="NCBI Taxonomy" id="1538144"/>
    <lineage>
        <taxon>Bacteria</taxon>
        <taxon>Bacillati</taxon>
        <taxon>Actinomycetota</taxon>
        <taxon>Actinomycetes</taxon>
        <taxon>Propionibacteriales</taxon>
        <taxon>Nocardioidaceae</taxon>
        <taxon>Aeromicrobium</taxon>
    </lineage>
</organism>